<dbReference type="EMBL" id="BDIP01007137">
    <property type="protein sequence ID" value="GIQ91091.1"/>
    <property type="molecule type" value="Genomic_DNA"/>
</dbReference>
<organism evidence="1 2">
    <name type="scientific">Kipferlia bialata</name>
    <dbReference type="NCBI Taxonomy" id="797122"/>
    <lineage>
        <taxon>Eukaryota</taxon>
        <taxon>Metamonada</taxon>
        <taxon>Carpediemonas-like organisms</taxon>
        <taxon>Kipferlia</taxon>
    </lineage>
</organism>
<protein>
    <submittedName>
        <fullName evidence="1">Uncharacterized protein</fullName>
    </submittedName>
</protein>
<reference evidence="1 2" key="1">
    <citation type="journal article" date="2018" name="PLoS ONE">
        <title>The draft genome of Kipferlia bialata reveals reductive genome evolution in fornicate parasites.</title>
        <authorList>
            <person name="Tanifuji G."/>
            <person name="Takabayashi S."/>
            <person name="Kume K."/>
            <person name="Takagi M."/>
            <person name="Nakayama T."/>
            <person name="Kamikawa R."/>
            <person name="Inagaki Y."/>
            <person name="Hashimoto T."/>
        </authorList>
    </citation>
    <scope>NUCLEOTIDE SEQUENCE [LARGE SCALE GENOMIC DNA]</scope>
    <source>
        <strain evidence="1">NY0173</strain>
    </source>
</reference>
<comment type="caution">
    <text evidence="1">The sequence shown here is derived from an EMBL/GenBank/DDBJ whole genome shotgun (WGS) entry which is preliminary data.</text>
</comment>
<name>A0A9K3GQS9_9EUKA</name>
<sequence>MALRVELATEEDVPFFKALGGDALISLYTFTDSRLPPSMVRSRI</sequence>
<dbReference type="Proteomes" id="UP000265618">
    <property type="component" value="Unassembled WGS sequence"/>
</dbReference>
<gene>
    <name evidence="1" type="ORF">KIPB_014176</name>
</gene>
<accession>A0A9K3GQS9</accession>
<evidence type="ECO:0000313" key="2">
    <source>
        <dbReference type="Proteomes" id="UP000265618"/>
    </source>
</evidence>
<evidence type="ECO:0000313" key="1">
    <source>
        <dbReference type="EMBL" id="GIQ91091.1"/>
    </source>
</evidence>
<feature type="non-terminal residue" evidence="1">
    <location>
        <position position="44"/>
    </location>
</feature>
<dbReference type="AlphaFoldDB" id="A0A9K3GQS9"/>
<proteinExistence type="predicted"/>
<keyword evidence="2" id="KW-1185">Reference proteome</keyword>